<keyword evidence="1" id="KW-0732">Signal</keyword>
<proteinExistence type="predicted"/>
<name>A0ABW1G630_9ACTN</name>
<dbReference type="EMBL" id="JBHSQJ010000064">
    <property type="protein sequence ID" value="MFC5908631.1"/>
    <property type="molecule type" value="Genomic_DNA"/>
</dbReference>
<protein>
    <submittedName>
        <fullName evidence="2">Uncharacterized protein</fullName>
    </submittedName>
</protein>
<organism evidence="2 3">
    <name type="scientific">Streptacidiphilus monticola</name>
    <dbReference type="NCBI Taxonomy" id="2161674"/>
    <lineage>
        <taxon>Bacteria</taxon>
        <taxon>Bacillati</taxon>
        <taxon>Actinomycetota</taxon>
        <taxon>Actinomycetes</taxon>
        <taxon>Kitasatosporales</taxon>
        <taxon>Streptomycetaceae</taxon>
        <taxon>Streptacidiphilus</taxon>
    </lineage>
</organism>
<evidence type="ECO:0000313" key="2">
    <source>
        <dbReference type="EMBL" id="MFC5908631.1"/>
    </source>
</evidence>
<keyword evidence="3" id="KW-1185">Reference proteome</keyword>
<gene>
    <name evidence="2" type="ORF">ACFP3V_15585</name>
</gene>
<dbReference type="Proteomes" id="UP001596174">
    <property type="component" value="Unassembled WGS sequence"/>
</dbReference>
<comment type="caution">
    <text evidence="2">The sequence shown here is derived from an EMBL/GenBank/DDBJ whole genome shotgun (WGS) entry which is preliminary data.</text>
</comment>
<sequence>MKKFVKAAVAAALTAAALASVPGTAGAATPQFSMPFVSATPTALHAGQKVDGYYKIINKSGVTVTGTTWDLFIDQLGLTKSQPPMIWWRIDKGHWHLIHFGWAPPPVKGSEPQWQAFGMPFGTFKPHQTHTLELSWSFSQKAHLGIYPAWADLRDHTGGTIYCQNRVTADFYHR</sequence>
<evidence type="ECO:0000313" key="3">
    <source>
        <dbReference type="Proteomes" id="UP001596174"/>
    </source>
</evidence>
<feature type="chain" id="PRO_5045928458" evidence="1">
    <location>
        <begin position="28"/>
        <end position="174"/>
    </location>
</feature>
<accession>A0ABW1G630</accession>
<evidence type="ECO:0000256" key="1">
    <source>
        <dbReference type="SAM" id="SignalP"/>
    </source>
</evidence>
<dbReference type="RefSeq" id="WP_380583708.1">
    <property type="nucleotide sequence ID" value="NZ_JBHSQJ010000064.1"/>
</dbReference>
<reference evidence="3" key="1">
    <citation type="journal article" date="2019" name="Int. J. Syst. Evol. Microbiol.">
        <title>The Global Catalogue of Microorganisms (GCM) 10K type strain sequencing project: providing services to taxonomists for standard genome sequencing and annotation.</title>
        <authorList>
            <consortium name="The Broad Institute Genomics Platform"/>
            <consortium name="The Broad Institute Genome Sequencing Center for Infectious Disease"/>
            <person name="Wu L."/>
            <person name="Ma J."/>
        </authorList>
    </citation>
    <scope>NUCLEOTIDE SEQUENCE [LARGE SCALE GENOMIC DNA]</scope>
    <source>
        <strain evidence="3">JCM 4816</strain>
    </source>
</reference>
<feature type="signal peptide" evidence="1">
    <location>
        <begin position="1"/>
        <end position="27"/>
    </location>
</feature>